<dbReference type="EMBL" id="CAFBRD010000010">
    <property type="protein sequence ID" value="CAB5074474.1"/>
    <property type="molecule type" value="Genomic_DNA"/>
</dbReference>
<sequence>MRSFGPRSGRRLGVLLDHLVDNSKETRIAAGIDHPDVLVTGHPYVDIWAAVKPSVVGIAAWPEIPKGQPWKEGICAALGVEDPRLFWKKILNSVSSYSDLQPPLVGAVEQLIDFVTEPS</sequence>
<dbReference type="EMBL" id="CAEZTY010000010">
    <property type="protein sequence ID" value="CAB4579424.1"/>
    <property type="molecule type" value="Genomic_DNA"/>
</dbReference>
<organism evidence="3">
    <name type="scientific">freshwater metagenome</name>
    <dbReference type="NCBI Taxonomy" id="449393"/>
    <lineage>
        <taxon>unclassified sequences</taxon>
        <taxon>metagenomes</taxon>
        <taxon>ecological metagenomes</taxon>
    </lineage>
</organism>
<evidence type="ECO:0000313" key="3">
    <source>
        <dbReference type="EMBL" id="CAB5074474.1"/>
    </source>
</evidence>
<proteinExistence type="predicted"/>
<evidence type="ECO:0000259" key="1">
    <source>
        <dbReference type="Pfam" id="PF11296"/>
    </source>
</evidence>
<evidence type="ECO:0000313" key="2">
    <source>
        <dbReference type="EMBL" id="CAB4579424.1"/>
    </source>
</evidence>
<dbReference type="AlphaFoldDB" id="A0A6J7V6T1"/>
<reference evidence="3" key="1">
    <citation type="submission" date="2020-05" db="EMBL/GenBank/DDBJ databases">
        <authorList>
            <person name="Chiriac C."/>
            <person name="Salcher M."/>
            <person name="Ghai R."/>
            <person name="Kavagutti S V."/>
        </authorList>
    </citation>
    <scope>NUCLEOTIDE SEQUENCE</scope>
</reference>
<protein>
    <submittedName>
        <fullName evidence="3">Unannotated protein</fullName>
    </submittedName>
</protein>
<gene>
    <name evidence="2" type="ORF">UFOPK1762_00474</name>
    <name evidence="3" type="ORF">UFOPK4371_00319</name>
</gene>
<accession>A0A6J7V6T1</accession>
<dbReference type="Pfam" id="PF11296">
    <property type="entry name" value="DUF3097_C"/>
    <property type="match status" value="1"/>
</dbReference>
<feature type="domain" description="DUF3097" evidence="1">
    <location>
        <begin position="2"/>
        <end position="117"/>
    </location>
</feature>
<dbReference type="InterPro" id="IPR021447">
    <property type="entry name" value="DUF3097_C"/>
</dbReference>
<name>A0A6J7V6T1_9ZZZZ</name>